<evidence type="ECO:0000313" key="1">
    <source>
        <dbReference type="EMBL" id="XDQ74791.1"/>
    </source>
</evidence>
<sequence>MTAPAHLVRVEKGAPSPEELAAVTAVLLARAQEPATAAAAPRAVAGWRRLERTGGFDGPRTWHSVLPARHR</sequence>
<reference evidence="1" key="1">
    <citation type="submission" date="2024-07" db="EMBL/GenBank/DDBJ databases">
        <authorList>
            <person name="Yu S.T."/>
        </authorList>
    </citation>
    <scope>NUCLEOTIDE SEQUENCE</scope>
    <source>
        <strain evidence="1">R44</strain>
    </source>
</reference>
<dbReference type="InterPro" id="IPR032716">
    <property type="entry name" value="ACC_epsilon"/>
</dbReference>
<dbReference type="RefSeq" id="WP_369147314.1">
    <property type="nucleotide sequence ID" value="NZ_CP163444.1"/>
</dbReference>
<dbReference type="Pfam" id="PF13822">
    <property type="entry name" value="ACC_epsilon"/>
    <property type="match status" value="1"/>
</dbReference>
<accession>A0AB39T4Y2</accession>
<name>A0AB39T4Y2_9ACTN</name>
<protein>
    <submittedName>
        <fullName evidence="1">Acyl-CoA carboxylase subunit epsilon</fullName>
    </submittedName>
</protein>
<dbReference type="EMBL" id="CP163444">
    <property type="protein sequence ID" value="XDQ74791.1"/>
    <property type="molecule type" value="Genomic_DNA"/>
</dbReference>
<dbReference type="AlphaFoldDB" id="A0AB39T4Y2"/>
<gene>
    <name evidence="1" type="ORF">AB5J54_31565</name>
</gene>
<dbReference type="GO" id="GO:0003989">
    <property type="term" value="F:acetyl-CoA carboxylase activity"/>
    <property type="evidence" value="ECO:0007669"/>
    <property type="project" value="InterPro"/>
</dbReference>
<proteinExistence type="predicted"/>
<organism evidence="1">
    <name type="scientific">Streptomyces sp. R44</name>
    <dbReference type="NCBI Taxonomy" id="3238633"/>
    <lineage>
        <taxon>Bacteria</taxon>
        <taxon>Bacillati</taxon>
        <taxon>Actinomycetota</taxon>
        <taxon>Actinomycetes</taxon>
        <taxon>Kitasatosporales</taxon>
        <taxon>Streptomycetaceae</taxon>
        <taxon>Streptomyces</taxon>
    </lineage>
</organism>
<dbReference type="GO" id="GO:0004658">
    <property type="term" value="F:propionyl-CoA carboxylase activity"/>
    <property type="evidence" value="ECO:0007669"/>
    <property type="project" value="InterPro"/>
</dbReference>